<reference evidence="3 4" key="1">
    <citation type="submission" date="2016-10" db="EMBL/GenBank/DDBJ databases">
        <authorList>
            <person name="de Groot N.N."/>
        </authorList>
    </citation>
    <scope>NUCLEOTIDE SEQUENCE [LARGE SCALE GENOMIC DNA]</scope>
    <source>
        <strain evidence="3 4">DSM 25927</strain>
    </source>
</reference>
<name>A0A1H9JU31_9GAMM</name>
<dbReference type="AlphaFoldDB" id="A0A1H9JU31"/>
<sequence length="693" mass="75828">MSSMRRSLRLMAALVALLSIASVEAEELSWQFGETELSFSGLLTAGAALRLEARNADLLGKTDVPGQQTLCAADDCMSLSGDMAPTQRLIAARGLYAGINGDNGDLNYDRYQLIAATSKFTPKFSLSYGDWQAKLRGIFYYDPVNSGFTETHSNTLYQPARTPRPSGLSGRFAHGFKWREAFIAWNNEHYGFTLGNQLINWGEASLTQFNTLAAINPYDANVVRMPGAQVNEYLRPVPALTLNAELFDGASAELFYQLQSVRLLPDTAGSFFSTSNVLGGGKFVIVGLGQYVQDPQRQYTPPLPNALISSSTRTAYLLPEHYGEPRDQGQFGLQLKYLAEGLNGGTELGLYYLHYHSRVPYLSAYAADESCTRQGQPGSFTSALLVCQGFNSALNPIGREPLPVDTLRPFLDYPEDIDLIGASFNTTLWHWSIAGEYAYRPNMPLQIAVSDLIFAAESPAFPAQDIPIPLQALGNAAPFTIPGNRTSVPDFISGYRGQTIAPNALVRGYERFQVGQSALTGIRQLGSGENPFGADSLLMVLELSGSQIFDRPSLDRLQLEGAGDRTHHSPGADGSGDPAGQTNSLRINPTQQTRGFASRYAWGYRALLRLSYDQLPWGLNLQPALLFFHDVQGISSANTPNYLAGRKTAYAMLESRLTQNLSFNLQYQAYTGGGPRNLMQDRDNLGFSLAYAF</sequence>
<keyword evidence="4" id="KW-1185">Reference proteome</keyword>
<feature type="chain" id="PRO_5011531563" description="DUF1302 domain-containing protein" evidence="2">
    <location>
        <begin position="26"/>
        <end position="693"/>
    </location>
</feature>
<dbReference type="RefSeq" id="WP_177189021.1">
    <property type="nucleotide sequence ID" value="NZ_FOFS01000012.1"/>
</dbReference>
<dbReference type="Proteomes" id="UP000199233">
    <property type="component" value="Unassembled WGS sequence"/>
</dbReference>
<proteinExistence type="predicted"/>
<evidence type="ECO:0000256" key="2">
    <source>
        <dbReference type="SAM" id="SignalP"/>
    </source>
</evidence>
<dbReference type="STRING" id="489703.SAMN04488038_11279"/>
<evidence type="ECO:0008006" key="5">
    <source>
        <dbReference type="Google" id="ProtNLM"/>
    </source>
</evidence>
<feature type="region of interest" description="Disordered" evidence="1">
    <location>
        <begin position="561"/>
        <end position="590"/>
    </location>
</feature>
<feature type="signal peptide" evidence="2">
    <location>
        <begin position="1"/>
        <end position="25"/>
    </location>
</feature>
<organism evidence="3 4">
    <name type="scientific">Solimonas aquatica</name>
    <dbReference type="NCBI Taxonomy" id="489703"/>
    <lineage>
        <taxon>Bacteria</taxon>
        <taxon>Pseudomonadati</taxon>
        <taxon>Pseudomonadota</taxon>
        <taxon>Gammaproteobacteria</taxon>
        <taxon>Nevskiales</taxon>
        <taxon>Nevskiaceae</taxon>
        <taxon>Solimonas</taxon>
    </lineage>
</organism>
<dbReference type="Pfam" id="PF06980">
    <property type="entry name" value="DUF1302"/>
    <property type="match status" value="1"/>
</dbReference>
<feature type="compositionally biased region" description="Polar residues" evidence="1">
    <location>
        <begin position="580"/>
        <end position="590"/>
    </location>
</feature>
<accession>A0A1H9JU31</accession>
<evidence type="ECO:0000313" key="3">
    <source>
        <dbReference type="EMBL" id="SEQ90521.1"/>
    </source>
</evidence>
<keyword evidence="2" id="KW-0732">Signal</keyword>
<evidence type="ECO:0000256" key="1">
    <source>
        <dbReference type="SAM" id="MobiDB-lite"/>
    </source>
</evidence>
<gene>
    <name evidence="3" type="ORF">SAMN04488038_11279</name>
</gene>
<dbReference type="EMBL" id="FOFS01000012">
    <property type="protein sequence ID" value="SEQ90521.1"/>
    <property type="molecule type" value="Genomic_DNA"/>
</dbReference>
<dbReference type="InterPro" id="IPR010727">
    <property type="entry name" value="DUF1302"/>
</dbReference>
<evidence type="ECO:0000313" key="4">
    <source>
        <dbReference type="Proteomes" id="UP000199233"/>
    </source>
</evidence>
<protein>
    <recommendedName>
        <fullName evidence="5">DUF1302 domain-containing protein</fullName>
    </recommendedName>
</protein>